<organism evidence="2 3">
    <name type="scientific">Devosia psychrophila</name>
    <dbReference type="NCBI Taxonomy" id="728005"/>
    <lineage>
        <taxon>Bacteria</taxon>
        <taxon>Pseudomonadati</taxon>
        <taxon>Pseudomonadota</taxon>
        <taxon>Alphaproteobacteria</taxon>
        <taxon>Hyphomicrobiales</taxon>
        <taxon>Devosiaceae</taxon>
        <taxon>Devosia</taxon>
    </lineage>
</organism>
<feature type="transmembrane region" description="Helical" evidence="1">
    <location>
        <begin position="52"/>
        <end position="77"/>
    </location>
</feature>
<keyword evidence="1" id="KW-0472">Membrane</keyword>
<keyword evidence="1" id="KW-1133">Transmembrane helix</keyword>
<accession>A0A1I1QYU4</accession>
<dbReference type="AlphaFoldDB" id="A0A1I1QYU4"/>
<dbReference type="Gene3D" id="1.20.1250.20">
    <property type="entry name" value="MFS general substrate transporter like domains"/>
    <property type="match status" value="1"/>
</dbReference>
<keyword evidence="1" id="KW-0812">Transmembrane</keyword>
<gene>
    <name evidence="2" type="ORF">SAMN04488059_13520</name>
</gene>
<dbReference type="Proteomes" id="UP000182258">
    <property type="component" value="Unassembled WGS sequence"/>
</dbReference>
<dbReference type="STRING" id="728005.SAMN04488059_13520"/>
<dbReference type="RefSeq" id="WP_052952578.1">
    <property type="nucleotide sequence ID" value="NZ_FOMB01000035.1"/>
</dbReference>
<dbReference type="EMBL" id="FOMB01000035">
    <property type="protein sequence ID" value="SFD27311.1"/>
    <property type="molecule type" value="Genomic_DNA"/>
</dbReference>
<evidence type="ECO:0000313" key="2">
    <source>
        <dbReference type="EMBL" id="SFD27311.1"/>
    </source>
</evidence>
<evidence type="ECO:0000256" key="1">
    <source>
        <dbReference type="SAM" id="Phobius"/>
    </source>
</evidence>
<dbReference type="InterPro" id="IPR036259">
    <property type="entry name" value="MFS_trans_sf"/>
</dbReference>
<protein>
    <submittedName>
        <fullName evidence="2">MFS transporter, DHA1 family, tetracycline resistance protein</fullName>
    </submittedName>
</protein>
<proteinExistence type="predicted"/>
<sequence>MGFEAGAMISLAFVSHCWILFAMAPVFALGGIGMPALQSLTTRQVDADRQGQLQGVLAGLVSLAAVFGPLFFSFIYYSVRAAAGRA</sequence>
<reference evidence="2 3" key="1">
    <citation type="submission" date="2016-10" db="EMBL/GenBank/DDBJ databases">
        <authorList>
            <person name="de Groot N.N."/>
        </authorList>
    </citation>
    <scope>NUCLEOTIDE SEQUENCE [LARGE SCALE GENOMIC DNA]</scope>
    <source>
        <strain evidence="2 3">CGMCC 1.10210</strain>
    </source>
</reference>
<dbReference type="OrthoDB" id="9764259at2"/>
<evidence type="ECO:0000313" key="3">
    <source>
        <dbReference type="Proteomes" id="UP000182258"/>
    </source>
</evidence>
<name>A0A1I1QYU4_9HYPH</name>
<dbReference type="SUPFAM" id="SSF103473">
    <property type="entry name" value="MFS general substrate transporter"/>
    <property type="match status" value="1"/>
</dbReference>